<evidence type="ECO:0000313" key="2">
    <source>
        <dbReference type="Proteomes" id="UP001281614"/>
    </source>
</evidence>
<dbReference type="EMBL" id="VYYT01000168">
    <property type="protein sequence ID" value="KAK2760664.1"/>
    <property type="molecule type" value="Genomic_DNA"/>
</dbReference>
<organism evidence="1 2">
    <name type="scientific">Colletotrichum kahawae</name>
    <name type="common">Coffee berry disease fungus</name>
    <dbReference type="NCBI Taxonomy" id="34407"/>
    <lineage>
        <taxon>Eukaryota</taxon>
        <taxon>Fungi</taxon>
        <taxon>Dikarya</taxon>
        <taxon>Ascomycota</taxon>
        <taxon>Pezizomycotina</taxon>
        <taxon>Sordariomycetes</taxon>
        <taxon>Hypocreomycetidae</taxon>
        <taxon>Glomerellales</taxon>
        <taxon>Glomerellaceae</taxon>
        <taxon>Colletotrichum</taxon>
        <taxon>Colletotrichum gloeosporioides species complex</taxon>
    </lineage>
</organism>
<gene>
    <name evidence="1" type="ORF">CKAH01_05350</name>
</gene>
<protein>
    <submittedName>
        <fullName evidence="1">Uncharacterized protein</fullName>
    </submittedName>
</protein>
<sequence>MVAERLGDVYEAALAELRSKGSLGRVGGTVVRSDVLNPDLFKAIRNHLVAKDMAWRALRENKHKNDATYGIEKYDEARKAFLARPTQIGSLGDDGPTFTRLWYLIDWWLELTTDGNPVLDVENGTSVLVAGLDVAPVPVTVSTSASESLHADAWDTFARENSLAGVDPAPFLTIISTLAISAGVRDQQDIKVANESNVFDFASIYESLHADA</sequence>
<dbReference type="Proteomes" id="UP001281614">
    <property type="component" value="Unassembled WGS sequence"/>
</dbReference>
<reference evidence="1" key="1">
    <citation type="submission" date="2023-02" db="EMBL/GenBank/DDBJ databases">
        <title>Colletotrichum kahawae CIFC_Que2 genome sequencing and assembly.</title>
        <authorList>
            <person name="Baroncelli R."/>
        </authorList>
    </citation>
    <scope>NUCLEOTIDE SEQUENCE</scope>
    <source>
        <strain evidence="1">CIFC_Que2</strain>
    </source>
</reference>
<evidence type="ECO:0000313" key="1">
    <source>
        <dbReference type="EMBL" id="KAK2760664.1"/>
    </source>
</evidence>
<proteinExistence type="predicted"/>
<dbReference type="AlphaFoldDB" id="A0AAE0D5I3"/>
<keyword evidence="2" id="KW-1185">Reference proteome</keyword>
<name>A0AAE0D5I3_COLKA</name>
<accession>A0AAE0D5I3</accession>
<comment type="caution">
    <text evidence="1">The sequence shown here is derived from an EMBL/GenBank/DDBJ whole genome shotgun (WGS) entry which is preliminary data.</text>
</comment>